<dbReference type="Proteomes" id="UP000195807">
    <property type="component" value="Plasmid pCME4A9I"/>
</dbReference>
<feature type="transmembrane region" description="Helical" evidence="1">
    <location>
        <begin position="197"/>
        <end position="218"/>
    </location>
</feature>
<dbReference type="RefSeq" id="WP_066849879.1">
    <property type="nucleotide sequence ID" value="NZ_CP019603.1"/>
</dbReference>
<proteinExistence type="predicted"/>
<sequence length="237" mass="26525">MKAAFIAGASAAWRWLAKRCFAIGQVLWPWLEKLTPEQKNTLKDNLTRDEARIDALDFGKDGDAALEEARRLAESEAERRRGTDQKAATYLPLVAALIPLVLTLVSALWEKKAGSAPIWLNMLLLGLAVAYIANAGHWAFRELKVGVSHEPGLTDFERAWGGPHPSQTLARRLLLHTRRNRDGLNWKVTCIKMAHEYLLRAFLTFSLLLLVNIGWYLAAPLIQTWLSAPGPILTTPR</sequence>
<feature type="transmembrane region" description="Helical" evidence="1">
    <location>
        <begin position="89"/>
        <end position="109"/>
    </location>
</feature>
<organism evidence="2 3">
    <name type="scientific">Croceicoccus marinus</name>
    <dbReference type="NCBI Taxonomy" id="450378"/>
    <lineage>
        <taxon>Bacteria</taxon>
        <taxon>Pseudomonadati</taxon>
        <taxon>Pseudomonadota</taxon>
        <taxon>Alphaproteobacteria</taxon>
        <taxon>Sphingomonadales</taxon>
        <taxon>Erythrobacteraceae</taxon>
        <taxon>Croceicoccus</taxon>
    </lineage>
</organism>
<dbReference type="EMBL" id="CP019603">
    <property type="protein sequence ID" value="ARU17753.1"/>
    <property type="molecule type" value="Genomic_DNA"/>
</dbReference>
<geneLocation type="plasmid" evidence="3">
    <name>pcme4a9i</name>
</geneLocation>
<evidence type="ECO:0000313" key="3">
    <source>
        <dbReference type="Proteomes" id="UP000195807"/>
    </source>
</evidence>
<keyword evidence="1" id="KW-0812">Transmembrane</keyword>
<dbReference type="KEGG" id="cman:A9D14_15415"/>
<accession>A0A1Z1FGA0</accession>
<keyword evidence="1" id="KW-0472">Membrane</keyword>
<evidence type="ECO:0000313" key="2">
    <source>
        <dbReference type="EMBL" id="ARU17753.1"/>
    </source>
</evidence>
<evidence type="ECO:0000256" key="1">
    <source>
        <dbReference type="SAM" id="Phobius"/>
    </source>
</evidence>
<name>A0A1Z1FGA0_9SPHN</name>
<dbReference type="OrthoDB" id="6887408at2"/>
<dbReference type="AlphaFoldDB" id="A0A1Z1FGA0"/>
<keyword evidence="3" id="KW-1185">Reference proteome</keyword>
<keyword evidence="1" id="KW-1133">Transmembrane helix</keyword>
<keyword evidence="2" id="KW-0614">Plasmid</keyword>
<protein>
    <submittedName>
        <fullName evidence="2">Uncharacterized protein</fullName>
    </submittedName>
</protein>
<dbReference type="STRING" id="450378.GCA_001661675_03096"/>
<feature type="transmembrane region" description="Helical" evidence="1">
    <location>
        <begin position="115"/>
        <end position="134"/>
    </location>
</feature>
<reference evidence="2 3" key="1">
    <citation type="submission" date="2017-01" db="EMBL/GenBank/DDBJ databases">
        <title>Complete genome sequence of esterase-producing bacterium Croceicoccus marinus E4A9.</title>
        <authorList>
            <person name="Wu Y.-H."/>
            <person name="Cheng H."/>
            <person name="Xu L."/>
            <person name="Huo Y.-Y."/>
            <person name="Wang C.-S."/>
            <person name="Xu X.-W."/>
        </authorList>
    </citation>
    <scope>NUCLEOTIDE SEQUENCE [LARGE SCALE GENOMIC DNA]</scope>
    <source>
        <strain evidence="2 3">E4A9</strain>
        <plasmid evidence="3">Plasmid pcme4a9i</plasmid>
    </source>
</reference>
<gene>
    <name evidence="2" type="ORF">A9D14_15415</name>
</gene>